<evidence type="ECO:0000256" key="8">
    <source>
        <dbReference type="RuleBase" id="RU000528"/>
    </source>
</evidence>
<dbReference type="RefSeq" id="XP_018385540.1">
    <property type="nucleotide sequence ID" value="XM_018535947.1"/>
</dbReference>
<evidence type="ECO:0000256" key="9">
    <source>
        <dbReference type="SAM" id="MobiDB-lite"/>
    </source>
</evidence>
<evidence type="ECO:0000256" key="2">
    <source>
        <dbReference type="ARBA" id="ARBA00004286"/>
    </source>
</evidence>
<dbReference type="InterPro" id="IPR001951">
    <property type="entry name" value="Histone_H4"/>
</dbReference>
<dbReference type="KEGG" id="aalt:CC77DRAFT_97668"/>
<dbReference type="GO" id="GO:0030527">
    <property type="term" value="F:structural constituent of chromatin"/>
    <property type="evidence" value="ECO:0007669"/>
    <property type="project" value="InterPro"/>
</dbReference>
<dbReference type="Proteomes" id="UP000077248">
    <property type="component" value="Unassembled WGS sequence"/>
</dbReference>
<dbReference type="EMBL" id="KV441479">
    <property type="protein sequence ID" value="OAG20119.1"/>
    <property type="molecule type" value="Genomic_DNA"/>
</dbReference>
<evidence type="ECO:0000313" key="11">
    <source>
        <dbReference type="Proteomes" id="UP000077248"/>
    </source>
</evidence>
<dbReference type="PANTHER" id="PTHR10484">
    <property type="entry name" value="HISTONE H4"/>
    <property type="match status" value="1"/>
</dbReference>
<name>A0A177DMS6_ALTAL</name>
<feature type="region of interest" description="Disordered" evidence="9">
    <location>
        <begin position="1"/>
        <end position="32"/>
    </location>
</feature>
<evidence type="ECO:0000256" key="7">
    <source>
        <dbReference type="ARBA" id="ARBA00023269"/>
    </source>
</evidence>
<evidence type="ECO:0000256" key="3">
    <source>
        <dbReference type="ARBA" id="ARBA00006564"/>
    </source>
</evidence>
<evidence type="ECO:0000256" key="4">
    <source>
        <dbReference type="ARBA" id="ARBA00022454"/>
    </source>
</evidence>
<keyword evidence="11" id="KW-1185">Reference proteome</keyword>
<organism evidence="10 11">
    <name type="scientific">Alternaria alternata</name>
    <name type="common">Alternaria rot fungus</name>
    <name type="synonym">Torula alternata</name>
    <dbReference type="NCBI Taxonomy" id="5599"/>
    <lineage>
        <taxon>Eukaryota</taxon>
        <taxon>Fungi</taxon>
        <taxon>Dikarya</taxon>
        <taxon>Ascomycota</taxon>
        <taxon>Pezizomycotina</taxon>
        <taxon>Dothideomycetes</taxon>
        <taxon>Pleosporomycetidae</taxon>
        <taxon>Pleosporales</taxon>
        <taxon>Pleosporineae</taxon>
        <taxon>Pleosporaceae</taxon>
        <taxon>Alternaria</taxon>
        <taxon>Alternaria sect. Alternaria</taxon>
        <taxon>Alternaria alternata complex</taxon>
    </lineage>
</organism>
<dbReference type="STRING" id="5599.A0A177DMS6"/>
<dbReference type="VEuPathDB" id="FungiDB:CC77DRAFT_97668"/>
<keyword evidence="7 8" id="KW-0544">Nucleosome core</keyword>
<sequence>MVNERPRQFGGPSRYASAPRPQATGTTVSTSPAASRAARLGLGLGKGAGGIGKGNGLGKGGLKRHTKIRKDNIYGISKNDIRRLARRGGVKRISATTYDDIRQALKERLHQILKDVCAILDSSGRQTVTVTDIVFTLRRLGTPLYGFEPAFLNVR</sequence>
<feature type="compositionally biased region" description="Polar residues" evidence="9">
    <location>
        <begin position="23"/>
        <end position="32"/>
    </location>
</feature>
<keyword evidence="4 8" id="KW-0158">Chromosome</keyword>
<dbReference type="SMART" id="SM00417">
    <property type="entry name" value="H4"/>
    <property type="match status" value="1"/>
</dbReference>
<reference evidence="10 11" key="1">
    <citation type="submission" date="2016-05" db="EMBL/GenBank/DDBJ databases">
        <title>Comparative analysis of secretome profiles of manganese(II)-oxidizing ascomycete fungi.</title>
        <authorList>
            <consortium name="DOE Joint Genome Institute"/>
            <person name="Zeiner C.A."/>
            <person name="Purvine S.O."/>
            <person name="Zink E.M."/>
            <person name="Wu S."/>
            <person name="Pasa-Tolic L."/>
            <person name="Chaput D.L."/>
            <person name="Haridas S."/>
            <person name="Grigoriev I.V."/>
            <person name="Santelli C.M."/>
            <person name="Hansel C.M."/>
        </authorList>
    </citation>
    <scope>NUCLEOTIDE SEQUENCE [LARGE SCALE GENOMIC DNA]</scope>
    <source>
        <strain evidence="10 11">SRC1lrK2f</strain>
    </source>
</reference>
<dbReference type="GO" id="GO:0046982">
    <property type="term" value="F:protein heterodimerization activity"/>
    <property type="evidence" value="ECO:0007669"/>
    <property type="project" value="InterPro"/>
</dbReference>
<accession>A0A177DMS6</accession>
<dbReference type="GeneID" id="29121541"/>
<comment type="similarity">
    <text evidence="3 8">Belongs to the histone H4 family.</text>
</comment>
<comment type="subcellular location">
    <subcellularLocation>
        <location evidence="2">Chromosome</location>
    </subcellularLocation>
    <subcellularLocation>
        <location evidence="1">Nucleus</location>
    </subcellularLocation>
</comment>
<keyword evidence="6 8" id="KW-0539">Nucleus</keyword>
<proteinExistence type="inferred from homology"/>
<dbReference type="SUPFAM" id="SSF47113">
    <property type="entry name" value="Histone-fold"/>
    <property type="match status" value="1"/>
</dbReference>
<evidence type="ECO:0000256" key="5">
    <source>
        <dbReference type="ARBA" id="ARBA00023125"/>
    </source>
</evidence>
<dbReference type="InterPro" id="IPR009072">
    <property type="entry name" value="Histone-fold"/>
</dbReference>
<keyword evidence="5 8" id="KW-0238">DNA-binding</keyword>
<dbReference type="AlphaFoldDB" id="A0A177DMS6"/>
<dbReference type="CDD" id="cd22912">
    <property type="entry name" value="HFD_H4"/>
    <property type="match status" value="1"/>
</dbReference>
<evidence type="ECO:0000256" key="1">
    <source>
        <dbReference type="ARBA" id="ARBA00004123"/>
    </source>
</evidence>
<evidence type="ECO:0000256" key="6">
    <source>
        <dbReference type="ARBA" id="ARBA00023242"/>
    </source>
</evidence>
<dbReference type="OMA" id="PIYGFEP"/>
<dbReference type="GO" id="GO:0003677">
    <property type="term" value="F:DNA binding"/>
    <property type="evidence" value="ECO:0007669"/>
    <property type="project" value="UniProtKB-KW"/>
</dbReference>
<dbReference type="GO" id="GO:0000786">
    <property type="term" value="C:nucleosome"/>
    <property type="evidence" value="ECO:0007669"/>
    <property type="project" value="UniProtKB-KW"/>
</dbReference>
<comment type="function">
    <text evidence="8">Core component of nucleosome. Nucleosomes wrap and compact DNA into chromatin, limiting DNA accessibility to the cellular machineries which require DNA as a template. Histones thereby play a central role in transcription regulation, DNA repair, DNA replication and chromosomal stability. DNA accessibility is regulated via a complex set of post-translational modifications of histones, also called histone code, and nucleosome remodeling.</text>
</comment>
<dbReference type="Gene3D" id="1.10.20.10">
    <property type="entry name" value="Histone, subunit A"/>
    <property type="match status" value="1"/>
</dbReference>
<dbReference type="GO" id="GO:0005634">
    <property type="term" value="C:nucleus"/>
    <property type="evidence" value="ECO:0007669"/>
    <property type="project" value="UniProtKB-SubCell"/>
</dbReference>
<protein>
    <recommendedName>
        <fullName evidence="8">Histone H4</fullName>
    </recommendedName>
</protein>
<dbReference type="PRINTS" id="PR00623">
    <property type="entry name" value="HISTONEH4"/>
</dbReference>
<gene>
    <name evidence="10" type="ORF">CC77DRAFT_97668</name>
</gene>
<comment type="subunit">
    <text evidence="8">The nucleosome is a histone octamer containing two molecules each of H2A, H2B, H3 and H4 assembled in one H3-H4 heterotetramer and two H2A-H2B heterodimers. The octamer wraps approximately 147 bp of DNA.</text>
</comment>
<evidence type="ECO:0000313" key="10">
    <source>
        <dbReference type="EMBL" id="OAG20119.1"/>
    </source>
</evidence>